<dbReference type="Pfam" id="PF07719">
    <property type="entry name" value="TPR_2"/>
    <property type="match status" value="1"/>
</dbReference>
<dbReference type="PROSITE" id="PS50005">
    <property type="entry name" value="TPR"/>
    <property type="match status" value="1"/>
</dbReference>
<organism evidence="4 5">
    <name type="scientific">Clostridium collagenovorans DSM 3089</name>
    <dbReference type="NCBI Taxonomy" id="1121306"/>
    <lineage>
        <taxon>Bacteria</taxon>
        <taxon>Bacillati</taxon>
        <taxon>Bacillota</taxon>
        <taxon>Clostridia</taxon>
        <taxon>Eubacteriales</taxon>
        <taxon>Clostridiaceae</taxon>
        <taxon>Clostridium</taxon>
    </lineage>
</organism>
<dbReference type="SMART" id="SM00028">
    <property type="entry name" value="TPR"/>
    <property type="match status" value="3"/>
</dbReference>
<evidence type="ECO:0000256" key="1">
    <source>
        <dbReference type="ARBA" id="ARBA00022737"/>
    </source>
</evidence>
<evidence type="ECO:0000256" key="2">
    <source>
        <dbReference type="ARBA" id="ARBA00022803"/>
    </source>
</evidence>
<dbReference type="Gene3D" id="1.25.40.10">
    <property type="entry name" value="Tetratricopeptide repeat domain"/>
    <property type="match status" value="1"/>
</dbReference>
<feature type="repeat" description="TPR" evidence="3">
    <location>
        <begin position="67"/>
        <end position="100"/>
    </location>
</feature>
<keyword evidence="2 3" id="KW-0802">TPR repeat</keyword>
<dbReference type="SUPFAM" id="SSF48452">
    <property type="entry name" value="TPR-like"/>
    <property type="match status" value="1"/>
</dbReference>
<keyword evidence="5" id="KW-1185">Reference proteome</keyword>
<accession>A0A1M5VTW4</accession>
<dbReference type="Pfam" id="PF12895">
    <property type="entry name" value="ANAPC3"/>
    <property type="match status" value="1"/>
</dbReference>
<dbReference type="InterPro" id="IPR019734">
    <property type="entry name" value="TPR_rpt"/>
</dbReference>
<dbReference type="OrthoDB" id="1907609at2"/>
<evidence type="ECO:0000256" key="3">
    <source>
        <dbReference type="PROSITE-ProRule" id="PRU00339"/>
    </source>
</evidence>
<dbReference type="InterPro" id="IPR013105">
    <property type="entry name" value="TPR_2"/>
</dbReference>
<reference evidence="4 5" key="1">
    <citation type="submission" date="2016-11" db="EMBL/GenBank/DDBJ databases">
        <authorList>
            <person name="Jaros S."/>
            <person name="Januszkiewicz K."/>
            <person name="Wedrychowicz H."/>
        </authorList>
    </citation>
    <scope>NUCLEOTIDE SEQUENCE [LARGE SCALE GENOMIC DNA]</scope>
    <source>
        <strain evidence="4 5">DSM 3089</strain>
    </source>
</reference>
<sequence>MNYFQQANDLYNAKEYKKAISMYEKALELNEHEASSLYNTAVCHIKLKNFTEAINKLVSALRQREDSKYFFNLAYCHVMLNDNQKALIYFNKAWALNPDDNDCEKAIGLILKNYIHKA</sequence>
<gene>
    <name evidence="4" type="ORF">SAMN02745196_01359</name>
</gene>
<evidence type="ECO:0000313" key="4">
    <source>
        <dbReference type="EMBL" id="SHH78610.1"/>
    </source>
</evidence>
<name>A0A1M5VTW4_9CLOT</name>
<dbReference type="PANTHER" id="PTHR44186">
    <property type="match status" value="1"/>
</dbReference>
<dbReference type="PANTHER" id="PTHR44186:SF1">
    <property type="entry name" value="BARDET-BIEDL SYNDROME 4 PROTEIN"/>
    <property type="match status" value="1"/>
</dbReference>
<evidence type="ECO:0000313" key="5">
    <source>
        <dbReference type="Proteomes" id="UP000184526"/>
    </source>
</evidence>
<dbReference type="EMBL" id="FQXP01000005">
    <property type="protein sequence ID" value="SHH78610.1"/>
    <property type="molecule type" value="Genomic_DNA"/>
</dbReference>
<proteinExistence type="predicted"/>
<dbReference type="RefSeq" id="WP_072831280.1">
    <property type="nucleotide sequence ID" value="NZ_FQXP01000005.1"/>
</dbReference>
<dbReference type="STRING" id="1121306.SAMN02745196_01359"/>
<protein>
    <submittedName>
        <fullName evidence="4">Tetratricopeptide repeat-containing protein</fullName>
    </submittedName>
</protein>
<keyword evidence="1" id="KW-0677">Repeat</keyword>
<dbReference type="AlphaFoldDB" id="A0A1M5VTW4"/>
<dbReference type="InterPro" id="IPR011990">
    <property type="entry name" value="TPR-like_helical_dom_sf"/>
</dbReference>
<dbReference type="Proteomes" id="UP000184526">
    <property type="component" value="Unassembled WGS sequence"/>
</dbReference>